<proteinExistence type="predicted"/>
<feature type="region of interest" description="Disordered" evidence="1">
    <location>
        <begin position="25"/>
        <end position="49"/>
    </location>
</feature>
<evidence type="ECO:0000256" key="1">
    <source>
        <dbReference type="SAM" id="MobiDB-lite"/>
    </source>
</evidence>
<dbReference type="STRING" id="582672.SAMN05216360_11257"/>
<feature type="compositionally biased region" description="Low complexity" evidence="1">
    <location>
        <begin position="92"/>
        <end position="104"/>
    </location>
</feature>
<feature type="region of interest" description="Disordered" evidence="1">
    <location>
        <begin position="72"/>
        <end position="158"/>
    </location>
</feature>
<sequence>MTYAITAAASRAEVALQVVQTAADDRTGKAATASTAAFRSPDPRTGRSFATGAADAILSLVHAQAQSRAQLTLSQSSVHGEAGAQASGGGSASAEAHAWSSGSGAEDGKGSAASGQAVPPTDSAGSTSTRGTNSHGQTAVFGSTKGQTDGISPRNPHDDNEWNWEWHYNDPNASKLFGAYFKREFEIAGILGAYNDAWRAEWEHPPEFYAWSWAWVPIPRKSASR</sequence>
<accession>A0A1H0EYP8</accession>
<dbReference type="EMBL" id="FNHS01000012">
    <property type="protein sequence ID" value="SDN87510.1"/>
    <property type="molecule type" value="Genomic_DNA"/>
</dbReference>
<protein>
    <submittedName>
        <fullName evidence="2">Uncharacterized protein</fullName>
    </submittedName>
</protein>
<feature type="compositionally biased region" description="Polar residues" evidence="1">
    <location>
        <begin position="123"/>
        <end position="150"/>
    </location>
</feature>
<evidence type="ECO:0000313" key="2">
    <source>
        <dbReference type="EMBL" id="SDN87510.1"/>
    </source>
</evidence>
<organism evidence="2 3">
    <name type="scientific">Methylobacterium phyllostachyos</name>
    <dbReference type="NCBI Taxonomy" id="582672"/>
    <lineage>
        <taxon>Bacteria</taxon>
        <taxon>Pseudomonadati</taxon>
        <taxon>Pseudomonadota</taxon>
        <taxon>Alphaproteobacteria</taxon>
        <taxon>Hyphomicrobiales</taxon>
        <taxon>Methylobacteriaceae</taxon>
        <taxon>Methylobacterium</taxon>
    </lineage>
</organism>
<dbReference type="RefSeq" id="WP_091718599.1">
    <property type="nucleotide sequence ID" value="NZ_FNHS01000012.1"/>
</dbReference>
<reference evidence="3" key="1">
    <citation type="submission" date="2016-10" db="EMBL/GenBank/DDBJ databases">
        <authorList>
            <person name="Varghese N."/>
            <person name="Submissions S."/>
        </authorList>
    </citation>
    <scope>NUCLEOTIDE SEQUENCE [LARGE SCALE GENOMIC DNA]</scope>
    <source>
        <strain evidence="3">BL47</strain>
    </source>
</reference>
<evidence type="ECO:0000313" key="3">
    <source>
        <dbReference type="Proteomes" id="UP000198704"/>
    </source>
</evidence>
<dbReference type="Proteomes" id="UP000198704">
    <property type="component" value="Unassembled WGS sequence"/>
</dbReference>
<dbReference type="AlphaFoldDB" id="A0A1H0EYP8"/>
<keyword evidence="3" id="KW-1185">Reference proteome</keyword>
<name>A0A1H0EYP8_9HYPH</name>
<gene>
    <name evidence="2" type="ORF">SAMN05216360_11257</name>
</gene>